<reference evidence="1 2" key="1">
    <citation type="journal article" date="2015" name="Genome Announc.">
        <title>Genome Sequence of Mushroom Soft-Rot Pathogen Janthinobacterium agaricidamnosum.</title>
        <authorList>
            <person name="Graupner K."/>
            <person name="Lackner G."/>
            <person name="Hertweck C."/>
        </authorList>
    </citation>
    <scope>NUCLEOTIDE SEQUENCE [LARGE SCALE GENOMIC DNA]</scope>
    <source>
        <strain evidence="2">NBRC 102515 / DSM 9628</strain>
    </source>
</reference>
<dbReference type="EMBL" id="HG322949">
    <property type="protein sequence ID" value="CDG81295.1"/>
    <property type="molecule type" value="Genomic_DNA"/>
</dbReference>
<evidence type="ECO:0000313" key="2">
    <source>
        <dbReference type="Proteomes" id="UP000027604"/>
    </source>
</evidence>
<dbReference type="AlphaFoldDB" id="W0V0Z3"/>
<dbReference type="PATRIC" id="fig|1349767.4.peg.2349"/>
<protein>
    <submittedName>
        <fullName evidence="1">Uncharacterized protein</fullName>
    </submittedName>
</protein>
<dbReference type="KEGG" id="jag:GJA_635"/>
<accession>W0V0Z3</accession>
<organism evidence="1 2">
    <name type="scientific">Janthinobacterium agaricidamnosum NBRC 102515 = DSM 9628</name>
    <dbReference type="NCBI Taxonomy" id="1349767"/>
    <lineage>
        <taxon>Bacteria</taxon>
        <taxon>Pseudomonadati</taxon>
        <taxon>Pseudomonadota</taxon>
        <taxon>Betaproteobacteria</taxon>
        <taxon>Burkholderiales</taxon>
        <taxon>Oxalobacteraceae</taxon>
        <taxon>Janthinobacterium</taxon>
    </lineage>
</organism>
<keyword evidence="2" id="KW-1185">Reference proteome</keyword>
<dbReference type="HOGENOM" id="CLU_3328816_0_0_4"/>
<sequence length="38" mass="3706">MAIPCSSPAPVNISPSLPDYALCANPAYAALAAACLSA</sequence>
<dbReference type="Proteomes" id="UP000027604">
    <property type="component" value="Chromosome I"/>
</dbReference>
<evidence type="ECO:0000313" key="1">
    <source>
        <dbReference type="EMBL" id="CDG81295.1"/>
    </source>
</evidence>
<gene>
    <name evidence="1" type="ORF">GJA_635</name>
</gene>
<name>W0V0Z3_9BURK</name>
<proteinExistence type="predicted"/>